<keyword evidence="6 17" id="KW-0863">Zinc-finger</keyword>
<keyword evidence="3" id="KW-0597">Phosphoprotein</keyword>
<keyword evidence="5" id="KW-0479">Metal-binding</keyword>
<sequence>MDNVSINTDTDALKEKTRSYNTLNTLYYETRQEIELLNKQITVKDNIIADLKARLIKYEKIYMGMGNNESVVIGPSKSLLESLCKEICKLKQKRNDLEFKASRQEEEIQGLNVHLRQKELELESIRCQPEHEKDHEIQRLRLALEERDRCEATRTVLCNSLAEEADGLRSQLGVTVKVCQELLARLEKGKKGEDVEELVQQQKAPETVDSSDVSDVHSQIRQLQAENKQLKERVAYVQGLNSQWQKYDSSREDYIRGLCHRLKETTGLGPLSTGLLHQEISRLNSLLEEKMRECTRLGREVEEIRKVDQERIQMLEQQVLIYTEDFKSERADRERAQGHIDDLKEQVIQLKQQLYKQQGAVRDVIPLCRVHIGHRISSRRHKDSAEHLLRTTAETQQEQEQQPAAAAASPHSAWNESAGLSELQCPRCQAKFNDRDAAEYMNHWEECAKL</sequence>
<dbReference type="InterPro" id="IPR032419">
    <property type="entry name" value="CC2-LZ_dom"/>
</dbReference>
<keyword evidence="4" id="KW-0053">Apoptosis</keyword>
<keyword evidence="10 18" id="KW-0175">Coiled coil</keyword>
<dbReference type="GO" id="GO:0006954">
    <property type="term" value="P:inflammatory response"/>
    <property type="evidence" value="ECO:0007669"/>
    <property type="project" value="UniProtKB-KW"/>
</dbReference>
<dbReference type="InterPro" id="IPR022008">
    <property type="entry name" value="EABR"/>
</dbReference>
<evidence type="ECO:0000313" key="21">
    <source>
        <dbReference type="Ensembl" id="ENSATEP00000013908.1"/>
    </source>
</evidence>
<keyword evidence="12" id="KW-0395">Inflammatory response</keyword>
<dbReference type="InterPro" id="IPR034735">
    <property type="entry name" value="NEMO_ZF"/>
</dbReference>
<gene>
    <name evidence="21" type="primary">TNIP2</name>
</gene>
<evidence type="ECO:0000256" key="18">
    <source>
        <dbReference type="SAM" id="Coils"/>
    </source>
</evidence>
<dbReference type="Proteomes" id="UP000265040">
    <property type="component" value="Chromosome 1"/>
</dbReference>
<dbReference type="PROSITE" id="PS51801">
    <property type="entry name" value="ZF_CCHC_NOA"/>
    <property type="match status" value="1"/>
</dbReference>
<keyword evidence="11" id="KW-0804">Transcription</keyword>
<evidence type="ECO:0000256" key="16">
    <source>
        <dbReference type="ARBA" id="ARBA00079469"/>
    </source>
</evidence>
<dbReference type="Gene3D" id="1.20.5.990">
    <property type="entry name" value="Nemo cc2-lz domain - 1d5 darpin complex"/>
    <property type="match status" value="1"/>
</dbReference>
<dbReference type="Ensembl" id="ENSATET00000014130.3">
    <property type="protein sequence ID" value="ENSATEP00000013908.1"/>
    <property type="gene ID" value="ENSATEG00000009706.3"/>
</dbReference>
<dbReference type="OrthoDB" id="6066489at2759"/>
<evidence type="ECO:0000256" key="14">
    <source>
        <dbReference type="ARBA" id="ARBA00063508"/>
    </source>
</evidence>
<dbReference type="GO" id="GO:0006915">
    <property type="term" value="P:apoptotic process"/>
    <property type="evidence" value="ECO:0007669"/>
    <property type="project" value="UniProtKB-KW"/>
</dbReference>
<dbReference type="GO" id="GO:0034134">
    <property type="term" value="P:toll-like receptor 2 signaling pathway"/>
    <property type="evidence" value="ECO:0007669"/>
    <property type="project" value="TreeGrafter"/>
</dbReference>
<feature type="region of interest" description="Disordered" evidence="19">
    <location>
        <begin position="394"/>
        <end position="415"/>
    </location>
</feature>
<evidence type="ECO:0000256" key="15">
    <source>
        <dbReference type="ARBA" id="ARBA00073020"/>
    </source>
</evidence>
<dbReference type="RefSeq" id="XP_026216738.1">
    <property type="nucleotide sequence ID" value="XM_026360953.1"/>
</dbReference>
<dbReference type="GO" id="GO:0071222">
    <property type="term" value="P:cellular response to lipopolysaccharide"/>
    <property type="evidence" value="ECO:0007669"/>
    <property type="project" value="TreeGrafter"/>
</dbReference>
<feature type="coiled-coil region" evidence="18">
    <location>
        <begin position="213"/>
        <end position="240"/>
    </location>
</feature>
<evidence type="ECO:0000259" key="20">
    <source>
        <dbReference type="PROSITE" id="PS51801"/>
    </source>
</evidence>
<dbReference type="GO" id="GO:0005737">
    <property type="term" value="C:cytoplasm"/>
    <property type="evidence" value="ECO:0007669"/>
    <property type="project" value="UniProtKB-SubCell"/>
</dbReference>
<evidence type="ECO:0000256" key="5">
    <source>
        <dbReference type="ARBA" id="ARBA00022723"/>
    </source>
</evidence>
<dbReference type="GO" id="GO:0070530">
    <property type="term" value="F:K63-linked polyubiquitin modification-dependent protein binding"/>
    <property type="evidence" value="ECO:0007669"/>
    <property type="project" value="InterPro"/>
</dbReference>
<dbReference type="AlphaFoldDB" id="A0A3Q1I950"/>
<keyword evidence="22" id="KW-1185">Reference proteome</keyword>
<feature type="domain" description="CCHC NOA-type" evidence="20">
    <location>
        <begin position="417"/>
        <end position="449"/>
    </location>
</feature>
<comment type="subcellular location">
    <subcellularLocation>
        <location evidence="1">Cytoplasm</location>
    </subcellularLocation>
</comment>
<dbReference type="GeneTree" id="ENSGT00510000046908"/>
<keyword evidence="2" id="KW-0963">Cytoplasm</keyword>
<evidence type="ECO:0000256" key="6">
    <source>
        <dbReference type="ARBA" id="ARBA00022771"/>
    </source>
</evidence>
<evidence type="ECO:0000256" key="2">
    <source>
        <dbReference type="ARBA" id="ARBA00022490"/>
    </source>
</evidence>
<dbReference type="Pfam" id="PF12180">
    <property type="entry name" value="EABR"/>
    <property type="match status" value="1"/>
</dbReference>
<dbReference type="Pfam" id="PF16516">
    <property type="entry name" value="CC2-LZ"/>
    <property type="match status" value="1"/>
</dbReference>
<feature type="compositionally biased region" description="Low complexity" evidence="19">
    <location>
        <begin position="394"/>
        <end position="408"/>
    </location>
</feature>
<evidence type="ECO:0000256" key="8">
    <source>
        <dbReference type="ARBA" id="ARBA00022843"/>
    </source>
</evidence>
<dbReference type="GeneID" id="113162679"/>
<dbReference type="GO" id="GO:0043123">
    <property type="term" value="P:positive regulation of canonical NF-kappaB signal transduction"/>
    <property type="evidence" value="ECO:0007669"/>
    <property type="project" value="TreeGrafter"/>
</dbReference>
<reference evidence="21" key="3">
    <citation type="submission" date="2025-09" db="UniProtKB">
        <authorList>
            <consortium name="Ensembl"/>
        </authorList>
    </citation>
    <scope>IDENTIFICATION</scope>
</reference>
<evidence type="ECO:0000256" key="3">
    <source>
        <dbReference type="ARBA" id="ARBA00022553"/>
    </source>
</evidence>
<evidence type="ECO:0000256" key="19">
    <source>
        <dbReference type="SAM" id="MobiDB-lite"/>
    </source>
</evidence>
<dbReference type="PANTHER" id="PTHR31882:SF6">
    <property type="entry name" value="TNFAIP3-INTERACTING PROTEIN 2"/>
    <property type="match status" value="1"/>
</dbReference>
<dbReference type="FunCoup" id="A0A3Q1I950">
    <property type="interactions" value="1033"/>
</dbReference>
<evidence type="ECO:0000313" key="22">
    <source>
        <dbReference type="Proteomes" id="UP000265040"/>
    </source>
</evidence>
<evidence type="ECO:0000256" key="7">
    <source>
        <dbReference type="ARBA" id="ARBA00022833"/>
    </source>
</evidence>
<reference evidence="21" key="2">
    <citation type="submission" date="2025-08" db="UniProtKB">
        <authorList>
            <consortium name="Ensembl"/>
        </authorList>
    </citation>
    <scope>IDENTIFICATION</scope>
</reference>
<organism evidence="21 22">
    <name type="scientific">Anabas testudineus</name>
    <name type="common">Climbing perch</name>
    <name type="synonym">Anthias testudineus</name>
    <dbReference type="NCBI Taxonomy" id="64144"/>
    <lineage>
        <taxon>Eukaryota</taxon>
        <taxon>Metazoa</taxon>
        <taxon>Chordata</taxon>
        <taxon>Craniata</taxon>
        <taxon>Vertebrata</taxon>
        <taxon>Euteleostomi</taxon>
        <taxon>Actinopterygii</taxon>
        <taxon>Neopterygii</taxon>
        <taxon>Teleostei</taxon>
        <taxon>Neoteleostei</taxon>
        <taxon>Acanthomorphata</taxon>
        <taxon>Anabantaria</taxon>
        <taxon>Anabantiformes</taxon>
        <taxon>Anabantoidei</taxon>
        <taxon>Anabantidae</taxon>
        <taxon>Anabas</taxon>
    </lineage>
</organism>
<evidence type="ECO:0000256" key="9">
    <source>
        <dbReference type="ARBA" id="ARBA00023015"/>
    </source>
</evidence>
<name>A0A3Q1I950_ANATE</name>
<evidence type="ECO:0000256" key="1">
    <source>
        <dbReference type="ARBA" id="ARBA00004496"/>
    </source>
</evidence>
<evidence type="ECO:0000256" key="4">
    <source>
        <dbReference type="ARBA" id="ARBA00022703"/>
    </source>
</evidence>
<evidence type="ECO:0000256" key="13">
    <source>
        <dbReference type="ARBA" id="ARBA00055998"/>
    </source>
</evidence>
<dbReference type="InParanoid" id="A0A3Q1I950"/>
<comment type="subunit">
    <text evidence="14">Interacts with STK11/LKB1, TNFAIP3, IKBKG, NFKB1, MAP3K8, TEK, RIPK1, CHUK, IKBKB and SMARCD1. Interacts with polyubiquitin.</text>
</comment>
<dbReference type="FunFam" id="1.20.5.990:FF:000005">
    <property type="entry name" value="TNFAIP3 interacting protein 2"/>
    <property type="match status" value="1"/>
</dbReference>
<dbReference type="GO" id="GO:0034138">
    <property type="term" value="P:toll-like receptor 3 signaling pathway"/>
    <property type="evidence" value="ECO:0007669"/>
    <property type="project" value="TreeGrafter"/>
</dbReference>
<dbReference type="GO" id="GO:0006357">
    <property type="term" value="P:regulation of transcription by RNA polymerase II"/>
    <property type="evidence" value="ECO:0007669"/>
    <property type="project" value="TreeGrafter"/>
</dbReference>
<dbReference type="OMA" id="PTERSNQ"/>
<evidence type="ECO:0000256" key="12">
    <source>
        <dbReference type="ARBA" id="ARBA00023198"/>
    </source>
</evidence>
<proteinExistence type="predicted"/>
<keyword evidence="8" id="KW-0832">Ubl conjugation</keyword>
<reference evidence="21" key="1">
    <citation type="submission" date="2021-04" db="EMBL/GenBank/DDBJ databases">
        <authorList>
            <consortium name="Wellcome Sanger Institute Data Sharing"/>
        </authorList>
    </citation>
    <scope>NUCLEOTIDE SEQUENCE [LARGE SCALE GENOMIC DNA]</scope>
</reference>
<keyword evidence="7" id="KW-0862">Zinc</keyword>
<protein>
    <recommendedName>
        <fullName evidence="15">TNFAIP3-interacting protein 2</fullName>
    </recommendedName>
    <alternativeName>
        <fullName evidence="16">A20-binding inhibitor of NF-kappa-B activation 2</fullName>
    </alternativeName>
</protein>
<dbReference type="PANTHER" id="PTHR31882">
    <property type="entry name" value="TNFAIP3-INTERACTING PROTEIN COILED COIL FAMILY MEMBER"/>
    <property type="match status" value="1"/>
</dbReference>
<keyword evidence="9" id="KW-0805">Transcription regulation</keyword>
<comment type="function">
    <text evidence="13">Inhibits NF-kappa-B activation by blocking the interaction of RIPK1 with its downstream effector NEMO/IKBKG. Forms a ternary complex with NFKB1 and MAP3K8 but appears to function upstream of MAP3K8 in the TLR4 signaling pathway that regulates MAP3K8 activation. Involved in activation of the MEK/ERK signaling pathway during innate immune response; this function seems to be stimulus- and cell type specific. Required for stability of MAP3K8. Involved in regulation of apoptosis in endothelial cells; promotes TEK agonist-stimulated endothelial survival. May act as transcriptional coactivator when translocated to the nucleus. Enhances CHUK-mediated NF-kappa-B activation involving NF-kappa-B p50-p65 and p50-c-Rel complexes.</text>
</comment>
<evidence type="ECO:0000256" key="17">
    <source>
        <dbReference type="PROSITE-ProRule" id="PRU01142"/>
    </source>
</evidence>
<feature type="coiled-coil region" evidence="18">
    <location>
        <begin position="280"/>
        <end position="360"/>
    </location>
</feature>
<accession>A0A3Q1I950</accession>
<evidence type="ECO:0000256" key="10">
    <source>
        <dbReference type="ARBA" id="ARBA00023054"/>
    </source>
</evidence>
<dbReference type="GO" id="GO:0008270">
    <property type="term" value="F:zinc ion binding"/>
    <property type="evidence" value="ECO:0007669"/>
    <property type="project" value="UniProtKB-KW"/>
</dbReference>
<evidence type="ECO:0000256" key="11">
    <source>
        <dbReference type="ARBA" id="ARBA00023163"/>
    </source>
</evidence>